<protein>
    <submittedName>
        <fullName evidence="10">Peptidase M48 Ste24p</fullName>
    </submittedName>
</protein>
<evidence type="ECO:0000256" key="8">
    <source>
        <dbReference type="SAM" id="Phobius"/>
    </source>
</evidence>
<dbReference type="InterPro" id="IPR051156">
    <property type="entry name" value="Mito/Outer_Membr_Metalloprot"/>
</dbReference>
<dbReference type="GO" id="GO:0016020">
    <property type="term" value="C:membrane"/>
    <property type="evidence" value="ECO:0007669"/>
    <property type="project" value="TreeGrafter"/>
</dbReference>
<feature type="transmembrane region" description="Helical" evidence="8">
    <location>
        <begin position="156"/>
        <end position="173"/>
    </location>
</feature>
<dbReference type="EMBL" id="LT907975">
    <property type="protein sequence ID" value="SOB58432.1"/>
    <property type="molecule type" value="Genomic_DNA"/>
</dbReference>
<dbReference type="OrthoDB" id="9810445at2"/>
<dbReference type="Pfam" id="PF01435">
    <property type="entry name" value="Peptidase_M48"/>
    <property type="match status" value="1"/>
</dbReference>
<keyword evidence="8" id="KW-0472">Membrane</keyword>
<proteinExistence type="predicted"/>
<dbReference type="GO" id="GO:0051603">
    <property type="term" value="P:proteolysis involved in protein catabolic process"/>
    <property type="evidence" value="ECO:0007669"/>
    <property type="project" value="TreeGrafter"/>
</dbReference>
<keyword evidence="11" id="KW-1185">Reference proteome</keyword>
<dbReference type="PANTHER" id="PTHR22726:SF1">
    <property type="entry name" value="METALLOENDOPEPTIDASE OMA1, MITOCHONDRIAL"/>
    <property type="match status" value="1"/>
</dbReference>
<keyword evidence="3" id="KW-0479">Metal-binding</keyword>
<evidence type="ECO:0000256" key="6">
    <source>
        <dbReference type="ARBA" id="ARBA00023014"/>
    </source>
</evidence>
<keyword evidence="5" id="KW-0862">Zinc</keyword>
<dbReference type="PROSITE" id="PS51257">
    <property type="entry name" value="PROKAR_LIPOPROTEIN"/>
    <property type="match status" value="1"/>
</dbReference>
<evidence type="ECO:0000256" key="5">
    <source>
        <dbReference type="ARBA" id="ARBA00022833"/>
    </source>
</evidence>
<name>A0A2C8F7R5_9BACT</name>
<accession>A0A2C8F7R5</accession>
<dbReference type="AlphaFoldDB" id="A0A2C8F7R5"/>
<evidence type="ECO:0000313" key="11">
    <source>
        <dbReference type="Proteomes" id="UP000219215"/>
    </source>
</evidence>
<evidence type="ECO:0000313" key="10">
    <source>
        <dbReference type="EMBL" id="SOB58432.1"/>
    </source>
</evidence>
<keyword evidence="2" id="KW-0645">Protease</keyword>
<organism evidence="10 11">
    <name type="scientific">Pseudodesulfovibrio profundus</name>
    <dbReference type="NCBI Taxonomy" id="57320"/>
    <lineage>
        <taxon>Bacteria</taxon>
        <taxon>Pseudomonadati</taxon>
        <taxon>Thermodesulfobacteriota</taxon>
        <taxon>Desulfovibrionia</taxon>
        <taxon>Desulfovibrionales</taxon>
        <taxon>Desulfovibrionaceae</taxon>
    </lineage>
</organism>
<dbReference type="SUPFAM" id="SSF48452">
    <property type="entry name" value="TPR-like"/>
    <property type="match status" value="1"/>
</dbReference>
<dbReference type="GO" id="GO:0004222">
    <property type="term" value="F:metalloendopeptidase activity"/>
    <property type="evidence" value="ECO:0007669"/>
    <property type="project" value="InterPro"/>
</dbReference>
<evidence type="ECO:0000256" key="4">
    <source>
        <dbReference type="ARBA" id="ARBA00022801"/>
    </source>
</evidence>
<keyword evidence="7" id="KW-0482">Metalloprotease</keyword>
<dbReference type="RefSeq" id="WP_097011490.1">
    <property type="nucleotide sequence ID" value="NZ_LT907975.1"/>
</dbReference>
<comment type="cofactor">
    <cofactor evidence="1">
        <name>Zn(2+)</name>
        <dbReference type="ChEBI" id="CHEBI:29105"/>
    </cofactor>
</comment>
<reference evidence="11" key="1">
    <citation type="submission" date="2017-09" db="EMBL/GenBank/DDBJ databases">
        <authorList>
            <person name="Regsiter A."/>
            <person name="William W."/>
        </authorList>
    </citation>
    <scope>NUCLEOTIDE SEQUENCE [LARGE SCALE GENOMIC DNA]</scope>
    <source>
        <strain evidence="11">500-1</strain>
    </source>
</reference>
<sequence length="457" mass="50013">MPSIKNIRQWSRREFIQAGGMTAMGIALGACAKNPVTGQSQFMLVSKEQEISMDKEASPHQLSADYGPTQDAQLNEYVSGIGHTLSNNSHRPDMPYNYQVVNANYINAYAFPGGTIACTRAIMLEMDNEAELAGLLGHEIGHVNARHTSSRMSSQMMVGAVAGIGGAVVGATLGGEWGALAGGLGGIGAGVLLAKYSRDDERQADALGMEYMTRAGYNPDGMVGLMDMLNEQHDREPSALEVMFSTHPMSSERLQTARKRAYTEYMGASEYSLYRERYMDNTASLRKLAPAIKELQDAEKLLGQKKYDAAEEKCAAALQIAPDDYAGLLTMTKCQIAKENYEKAQPYAQHAKDVYPGEAQALQLNGLLLLHSKQYASAYENFDAYEQSMPGNPYTAFYKGYTSEGMGNRDQAAQNYLRFLKQVNKGDQAKHAYYKLVDWGYIKGEASPVENPLAGLA</sequence>
<dbReference type="KEGG" id="pprf:DPRO_1537"/>
<dbReference type="Gene3D" id="3.30.2010.10">
    <property type="entry name" value="Metalloproteases ('zincins'), catalytic domain"/>
    <property type="match status" value="1"/>
</dbReference>
<dbReference type="PANTHER" id="PTHR22726">
    <property type="entry name" value="METALLOENDOPEPTIDASE OMA1"/>
    <property type="match status" value="1"/>
</dbReference>
<keyword evidence="4" id="KW-0378">Hydrolase</keyword>
<dbReference type="InterPro" id="IPR006311">
    <property type="entry name" value="TAT_signal"/>
</dbReference>
<evidence type="ECO:0000256" key="1">
    <source>
        <dbReference type="ARBA" id="ARBA00001947"/>
    </source>
</evidence>
<dbReference type="Gene3D" id="1.25.40.10">
    <property type="entry name" value="Tetratricopeptide repeat domain"/>
    <property type="match status" value="2"/>
</dbReference>
<evidence type="ECO:0000256" key="7">
    <source>
        <dbReference type="ARBA" id="ARBA00023049"/>
    </source>
</evidence>
<keyword evidence="6" id="KW-0411">Iron-sulfur</keyword>
<gene>
    <name evidence="10" type="ORF">DPRO_1537</name>
</gene>
<evidence type="ECO:0000259" key="9">
    <source>
        <dbReference type="Pfam" id="PF01435"/>
    </source>
</evidence>
<keyword evidence="8" id="KW-0812">Transmembrane</keyword>
<evidence type="ECO:0000256" key="2">
    <source>
        <dbReference type="ARBA" id="ARBA00022670"/>
    </source>
</evidence>
<dbReference type="GO" id="GO:0046872">
    <property type="term" value="F:metal ion binding"/>
    <property type="evidence" value="ECO:0007669"/>
    <property type="project" value="UniProtKB-KW"/>
</dbReference>
<keyword evidence="8" id="KW-1133">Transmembrane helix</keyword>
<dbReference type="PROSITE" id="PS51318">
    <property type="entry name" value="TAT"/>
    <property type="match status" value="1"/>
</dbReference>
<dbReference type="Proteomes" id="UP000219215">
    <property type="component" value="Chromosome DPRO"/>
</dbReference>
<feature type="domain" description="Peptidase M48" evidence="9">
    <location>
        <begin position="73"/>
        <end position="260"/>
    </location>
</feature>
<dbReference type="GO" id="GO:0051536">
    <property type="term" value="F:iron-sulfur cluster binding"/>
    <property type="evidence" value="ECO:0007669"/>
    <property type="project" value="UniProtKB-KW"/>
</dbReference>
<evidence type="ECO:0000256" key="3">
    <source>
        <dbReference type="ARBA" id="ARBA00022723"/>
    </source>
</evidence>
<dbReference type="InterPro" id="IPR001915">
    <property type="entry name" value="Peptidase_M48"/>
</dbReference>
<keyword evidence="6" id="KW-0408">Iron</keyword>
<dbReference type="InterPro" id="IPR011990">
    <property type="entry name" value="TPR-like_helical_dom_sf"/>
</dbReference>
<dbReference type="Pfam" id="PF14559">
    <property type="entry name" value="TPR_19"/>
    <property type="match status" value="1"/>
</dbReference>